<dbReference type="OrthoDB" id="5881184at2"/>
<keyword evidence="1" id="KW-0489">Methyltransferase</keyword>
<organism evidence="1 2">
    <name type="scientific">Oceanobacillus oncorhynchi</name>
    <dbReference type="NCBI Taxonomy" id="545501"/>
    <lineage>
        <taxon>Bacteria</taxon>
        <taxon>Bacillati</taxon>
        <taxon>Bacillota</taxon>
        <taxon>Bacilli</taxon>
        <taxon>Bacillales</taxon>
        <taxon>Bacillaceae</taxon>
        <taxon>Oceanobacillus</taxon>
    </lineage>
</organism>
<dbReference type="PANTHER" id="PTHR38451">
    <property type="entry name" value="TRNA (ADENINE(22)-N(1))-METHYLTRANSFERASE"/>
    <property type="match status" value="1"/>
</dbReference>
<dbReference type="AlphaFoldDB" id="A0A0A1MXN5"/>
<keyword evidence="1" id="KW-0808">Transferase</keyword>
<dbReference type="InterPro" id="IPR029063">
    <property type="entry name" value="SAM-dependent_MTases_sf"/>
</dbReference>
<reference evidence="1 2" key="1">
    <citation type="submission" date="2014-11" db="EMBL/GenBank/DDBJ databases">
        <authorList>
            <person name="Urmite Genomes Urmite Genomes"/>
        </authorList>
    </citation>
    <scope>NUCLEOTIDE SEQUENCE [LARGE SCALE GENOMIC DNA]</scope>
    <source>
        <strain evidence="1 2">Oc5</strain>
    </source>
</reference>
<evidence type="ECO:0000313" key="1">
    <source>
        <dbReference type="EMBL" id="CEI84162.1"/>
    </source>
</evidence>
<dbReference type="PANTHER" id="PTHR38451:SF1">
    <property type="entry name" value="TRNA (ADENINE(22)-N(1))-METHYLTRANSFERASE"/>
    <property type="match status" value="1"/>
</dbReference>
<dbReference type="Gene3D" id="1.10.287.1890">
    <property type="match status" value="1"/>
</dbReference>
<dbReference type="SUPFAM" id="SSF53335">
    <property type="entry name" value="S-adenosyl-L-methionine-dependent methyltransferases"/>
    <property type="match status" value="1"/>
</dbReference>
<dbReference type="GO" id="GO:0032259">
    <property type="term" value="P:methylation"/>
    <property type="evidence" value="ECO:0007669"/>
    <property type="project" value="UniProtKB-KW"/>
</dbReference>
<sequence>MNQNVTLSNRLKIVAEYLPQGAHFADIGSDHAYLPAYVCQRDKTASAIAGEVNQGPLDSAKKTIRFHQLEERIDARLGDGLSVINEGEVKQIVIAGMGGGLITSILENHAPIAKSAERIIAQPNVDARAVRRWFDQNDFILRAEEIVDEQGHIYEVLVADRYTEASSPYSDNELKKGRQLLLGPYLMKEKNAAFIKKWSQEIMNIERIILQMQQAKQINHEKIADFQTELYWMKEELDHEGTNDETR</sequence>
<gene>
    <name evidence="1" type="primary">trmK</name>
    <name evidence="1" type="ORF">BN997_04104</name>
</gene>
<keyword evidence="2" id="KW-1185">Reference proteome</keyword>
<dbReference type="Gene3D" id="3.40.50.150">
    <property type="entry name" value="Vaccinia Virus protein VP39"/>
    <property type="match status" value="1"/>
</dbReference>
<evidence type="ECO:0000313" key="2">
    <source>
        <dbReference type="Proteomes" id="UP000040453"/>
    </source>
</evidence>
<dbReference type="STRING" id="545501.BN997_04104"/>
<dbReference type="Pfam" id="PF04816">
    <property type="entry name" value="TrmK"/>
    <property type="match status" value="1"/>
</dbReference>
<dbReference type="EMBL" id="CDGG01000001">
    <property type="protein sequence ID" value="CEI84162.1"/>
    <property type="molecule type" value="Genomic_DNA"/>
</dbReference>
<protein>
    <submittedName>
        <fullName evidence="1">tRNA (Adenine(22)-N(1))-methyltransferase</fullName>
    </submittedName>
</protein>
<dbReference type="PIRSF" id="PIRSF018637">
    <property type="entry name" value="TrmK"/>
    <property type="match status" value="1"/>
</dbReference>
<accession>A0A0A1MXN5</accession>
<dbReference type="InterPro" id="IPR006901">
    <property type="entry name" value="TrmK"/>
</dbReference>
<proteinExistence type="predicted"/>
<name>A0A0A1MXN5_9BACI</name>
<dbReference type="RefSeq" id="WP_042534804.1">
    <property type="nucleotide sequence ID" value="NZ_CAXOIH010000001.1"/>
</dbReference>
<dbReference type="Proteomes" id="UP000040453">
    <property type="component" value="Unassembled WGS sequence"/>
</dbReference>
<dbReference type="GO" id="GO:0160105">
    <property type="term" value="F:tRNA (adenine(22)-N1)-methyltransferase activity"/>
    <property type="evidence" value="ECO:0007669"/>
    <property type="project" value="InterPro"/>
</dbReference>